<keyword evidence="1" id="KW-0472">Membrane</keyword>
<dbReference type="EMBL" id="AP028955">
    <property type="protein sequence ID" value="BET39039.1"/>
    <property type="molecule type" value="Genomic_DNA"/>
</dbReference>
<organism evidence="2 3">
    <name type="scientific">Spiroplasma ixodetis</name>
    <dbReference type="NCBI Taxonomy" id="2141"/>
    <lineage>
        <taxon>Bacteria</taxon>
        <taxon>Bacillati</taxon>
        <taxon>Mycoplasmatota</taxon>
        <taxon>Mollicutes</taxon>
        <taxon>Entomoplasmatales</taxon>
        <taxon>Spiroplasmataceae</taxon>
        <taxon>Spiroplasma</taxon>
    </lineage>
</organism>
<name>A0ABN7BVQ8_9MOLU</name>
<feature type="transmembrane region" description="Helical" evidence="1">
    <location>
        <begin position="179"/>
        <end position="202"/>
    </location>
</feature>
<sequence length="358" mass="41635">MIKNGIKISKSQSRGDEVGLLFFLLVIFFFLIVSLTRFSIIGKVLDDFLFSFLFGWVKYAVYFFLSLMIIPLTFGYRMQFKLKYIFVTFLFLVISCWTTQTLTLIILGKNNLWTSYYNLNLLNISEIYVKTWWNTNAINNYLGFFASPISFKDFSVETFFPTYATGGIISNVLIGIFNYGFFVTNLIANFISFFSLTCLFIFNKPFIFFSKIKQIIKQIFIINNNKNKKQKNKINADLKQKHIKLKKEKLLIDKQVKKSFRNENNFNKESKKEPPISQVKKAEIKQNDNSDIINKPSSPIVYFNENSYLTPFGKIDPGKQKDVMSNSKGTLVVKKSLEDSILNREIINDNETIINNES</sequence>
<dbReference type="RefSeq" id="WP_353305919.1">
    <property type="nucleotide sequence ID" value="NZ_AP028955.1"/>
</dbReference>
<feature type="transmembrane region" description="Helical" evidence="1">
    <location>
        <begin position="48"/>
        <end position="72"/>
    </location>
</feature>
<protein>
    <recommendedName>
        <fullName evidence="4">Cell division protein FtsK</fullName>
    </recommendedName>
</protein>
<evidence type="ECO:0000256" key="1">
    <source>
        <dbReference type="SAM" id="Phobius"/>
    </source>
</evidence>
<evidence type="ECO:0008006" key="4">
    <source>
        <dbReference type="Google" id="ProtNLM"/>
    </source>
</evidence>
<accession>A0ABN7BVQ8</accession>
<evidence type="ECO:0000313" key="2">
    <source>
        <dbReference type="EMBL" id="BET39039.1"/>
    </source>
</evidence>
<evidence type="ECO:0000313" key="3">
    <source>
        <dbReference type="Proteomes" id="UP001473424"/>
    </source>
</evidence>
<reference evidence="3" key="1">
    <citation type="journal article" date="2024" name="FEMS Microbiol. Lett.">
        <title>Genomic insights into Spiroplasma endosymbionts that induce male-killing and protective phenotypes in the pea aphid.</title>
        <authorList>
            <person name="Arai H."/>
            <person name="Legeai F."/>
            <person name="Kageyama D."/>
            <person name="Sugio A."/>
            <person name="Simon J.C."/>
        </authorList>
    </citation>
    <scope>NUCLEOTIDE SEQUENCE [LARGE SCALE GENOMIC DNA]</scope>
    <source>
        <strain evidence="3">sAp269</strain>
    </source>
</reference>
<keyword evidence="1" id="KW-0812">Transmembrane</keyword>
<proteinExistence type="predicted"/>
<feature type="transmembrane region" description="Helical" evidence="1">
    <location>
        <begin position="84"/>
        <end position="107"/>
    </location>
</feature>
<dbReference type="Proteomes" id="UP001473424">
    <property type="component" value="Chromosome"/>
</dbReference>
<gene>
    <name evidence="2" type="ORF">SAP269_16280</name>
</gene>
<keyword evidence="1" id="KW-1133">Transmembrane helix</keyword>
<feature type="transmembrane region" description="Helical" evidence="1">
    <location>
        <begin position="20"/>
        <end position="42"/>
    </location>
</feature>
<keyword evidence="3" id="KW-1185">Reference proteome</keyword>